<keyword evidence="4" id="KW-0804">Transcription</keyword>
<protein>
    <recommendedName>
        <fullName evidence="7">Phage antitermination protein Q</fullName>
    </recommendedName>
</protein>
<comment type="similarity">
    <text evidence="1">Belongs to the phage antitermination Q type 1 family.</text>
</comment>
<gene>
    <name evidence="5" type="ORF">SAMN05216421_1098</name>
</gene>
<dbReference type="GO" id="GO:0060567">
    <property type="term" value="P:negative regulation of termination of DNA-templated transcription"/>
    <property type="evidence" value="ECO:0007669"/>
    <property type="project" value="InterPro"/>
</dbReference>
<dbReference type="AlphaFoldDB" id="A0A1H1QB18"/>
<dbReference type="STRING" id="487184.SAMN05216421_1098"/>
<evidence type="ECO:0000256" key="4">
    <source>
        <dbReference type="ARBA" id="ARBA00023163"/>
    </source>
</evidence>
<evidence type="ECO:0000313" key="6">
    <source>
        <dbReference type="Proteomes" id="UP000243207"/>
    </source>
</evidence>
<accession>A0A1H1QB18</accession>
<dbReference type="Proteomes" id="UP000243207">
    <property type="component" value="Chromosome I"/>
</dbReference>
<organism evidence="5 6">
    <name type="scientific">Halopseudomonas xinjiangensis</name>
    <dbReference type="NCBI Taxonomy" id="487184"/>
    <lineage>
        <taxon>Bacteria</taxon>
        <taxon>Pseudomonadati</taxon>
        <taxon>Pseudomonadota</taxon>
        <taxon>Gammaproteobacteria</taxon>
        <taxon>Pseudomonadales</taxon>
        <taxon>Pseudomonadaceae</taxon>
        <taxon>Halopseudomonas</taxon>
    </lineage>
</organism>
<dbReference type="Pfam" id="PF06530">
    <property type="entry name" value="Phage_antitermQ"/>
    <property type="match status" value="1"/>
</dbReference>
<keyword evidence="2" id="KW-0805">Transcription regulation</keyword>
<evidence type="ECO:0000256" key="2">
    <source>
        <dbReference type="ARBA" id="ARBA00023015"/>
    </source>
</evidence>
<evidence type="ECO:0008006" key="7">
    <source>
        <dbReference type="Google" id="ProtNLM"/>
    </source>
</evidence>
<dbReference type="GO" id="GO:0003677">
    <property type="term" value="F:DNA binding"/>
    <property type="evidence" value="ECO:0007669"/>
    <property type="project" value="UniProtKB-KW"/>
</dbReference>
<dbReference type="InterPro" id="IPR010534">
    <property type="entry name" value="Phage_933W_GpQ"/>
</dbReference>
<reference evidence="6" key="1">
    <citation type="submission" date="2016-10" db="EMBL/GenBank/DDBJ databases">
        <authorList>
            <person name="Varghese N."/>
            <person name="Submissions S."/>
        </authorList>
    </citation>
    <scope>NUCLEOTIDE SEQUENCE [LARGE SCALE GENOMIC DNA]</scope>
    <source>
        <strain evidence="6">NRRL B-51270</strain>
    </source>
</reference>
<dbReference type="RefSeq" id="WP_093392204.1">
    <property type="nucleotide sequence ID" value="NZ_LT629736.1"/>
</dbReference>
<dbReference type="EMBL" id="LT629736">
    <property type="protein sequence ID" value="SDS20692.1"/>
    <property type="molecule type" value="Genomic_DNA"/>
</dbReference>
<sequence>MTKCDAENLLQNWGRWVWYQAGVPTYTSPLYALMRDNVAQTSAPTPAITDDEAMLVDSIVARMWRRDAQMGDCVRVYYCTGRSMHSVGILLGLPRLKVRELLVAGRAYVEACLDMAVVAA</sequence>
<keyword evidence="3" id="KW-0238">DNA-binding</keyword>
<name>A0A1H1QB18_9GAMM</name>
<evidence type="ECO:0000256" key="1">
    <source>
        <dbReference type="ARBA" id="ARBA00010234"/>
    </source>
</evidence>
<proteinExistence type="inferred from homology"/>
<keyword evidence="6" id="KW-1185">Reference proteome</keyword>
<evidence type="ECO:0000313" key="5">
    <source>
        <dbReference type="EMBL" id="SDS20692.1"/>
    </source>
</evidence>
<evidence type="ECO:0000256" key="3">
    <source>
        <dbReference type="ARBA" id="ARBA00023125"/>
    </source>
</evidence>